<dbReference type="PANTHER" id="PTHR31236:SF2">
    <property type="entry name" value="BURP DOMAIN PROTEIN RD22"/>
    <property type="match status" value="1"/>
</dbReference>
<proteinExistence type="predicted"/>
<evidence type="ECO:0000313" key="4">
    <source>
        <dbReference type="Proteomes" id="UP000663760"/>
    </source>
</evidence>
<dbReference type="EMBL" id="LR746276">
    <property type="protein sequence ID" value="CAA7406509.1"/>
    <property type="molecule type" value="Genomic_DNA"/>
</dbReference>
<dbReference type="PANTHER" id="PTHR31236">
    <property type="entry name" value="BURP DOMAIN PROTEIN USPL1-LIKE"/>
    <property type="match status" value="1"/>
</dbReference>
<sequence length="164" mass="17560">MKEDLRMCEMPAGADEKKRCATHLEELVDFATSALGTRDVRILSTAVGKRVLGQIYTISSATAVPMQGTASVACHAVAYAYTVFHCHMIAASKPYVLQLLGEDGTNVEAAAMCHADTSTWDPANKMLVVLNEKPGGATVCHLLQEGDLLWVPRRARTDVGVASA</sequence>
<protein>
    <recommendedName>
        <fullName evidence="1">BURP domain-containing protein</fullName>
    </recommendedName>
</protein>
<dbReference type="Proteomes" id="UP000663760">
    <property type="component" value="Chromosome 13"/>
</dbReference>
<name>A0A7I8L909_SPIIN</name>
<dbReference type="EMBL" id="LR743600">
    <property type="protein sequence ID" value="CAA2630298.1"/>
    <property type="molecule type" value="Genomic_DNA"/>
</dbReference>
<feature type="domain" description="BURP" evidence="1">
    <location>
        <begin position="1"/>
        <end position="153"/>
    </location>
</feature>
<dbReference type="AlphaFoldDB" id="A0A7I8L909"/>
<gene>
    <name evidence="2" type="ORF">SI7747_13015944</name>
    <name evidence="3" type="ORF">SI8410_13017187</name>
</gene>
<organism evidence="3 4">
    <name type="scientific">Spirodela intermedia</name>
    <name type="common">Intermediate duckweed</name>
    <dbReference type="NCBI Taxonomy" id="51605"/>
    <lineage>
        <taxon>Eukaryota</taxon>
        <taxon>Viridiplantae</taxon>
        <taxon>Streptophyta</taxon>
        <taxon>Embryophyta</taxon>
        <taxon>Tracheophyta</taxon>
        <taxon>Spermatophyta</taxon>
        <taxon>Magnoliopsida</taxon>
        <taxon>Liliopsida</taxon>
        <taxon>Araceae</taxon>
        <taxon>Lemnoideae</taxon>
        <taxon>Spirodela</taxon>
    </lineage>
</organism>
<dbReference type="PROSITE" id="PS51277">
    <property type="entry name" value="BURP"/>
    <property type="match status" value="1"/>
</dbReference>
<dbReference type="InterPro" id="IPR004873">
    <property type="entry name" value="BURP_dom"/>
</dbReference>
<evidence type="ECO:0000313" key="2">
    <source>
        <dbReference type="EMBL" id="CAA2630298.1"/>
    </source>
</evidence>
<dbReference type="Pfam" id="PF03181">
    <property type="entry name" value="BURP"/>
    <property type="match status" value="1"/>
</dbReference>
<evidence type="ECO:0000313" key="3">
    <source>
        <dbReference type="EMBL" id="CAA7406509.1"/>
    </source>
</evidence>
<keyword evidence="4" id="KW-1185">Reference proteome</keyword>
<dbReference type="SMART" id="SM01045">
    <property type="entry name" value="BURP"/>
    <property type="match status" value="1"/>
</dbReference>
<reference evidence="3" key="1">
    <citation type="submission" date="2020-02" db="EMBL/GenBank/DDBJ databases">
        <authorList>
            <person name="Scholz U."/>
            <person name="Mascher M."/>
            <person name="Fiebig A."/>
        </authorList>
    </citation>
    <scope>NUCLEOTIDE SEQUENCE</scope>
</reference>
<dbReference type="OrthoDB" id="654134at2759"/>
<accession>A0A7I8L909</accession>
<dbReference type="InterPro" id="IPR044816">
    <property type="entry name" value="BURP"/>
</dbReference>
<evidence type="ECO:0000259" key="1">
    <source>
        <dbReference type="PROSITE" id="PS51277"/>
    </source>
</evidence>